<organism evidence="8 9">
    <name type="scientific">Sandaracinus amylolyticus</name>
    <dbReference type="NCBI Taxonomy" id="927083"/>
    <lineage>
        <taxon>Bacteria</taxon>
        <taxon>Pseudomonadati</taxon>
        <taxon>Myxococcota</taxon>
        <taxon>Polyangia</taxon>
        <taxon>Polyangiales</taxon>
        <taxon>Sandaracinaceae</taxon>
        <taxon>Sandaracinus</taxon>
    </lineage>
</organism>
<keyword evidence="9" id="KW-1185">Reference proteome</keyword>
<proteinExistence type="inferred from homology"/>
<keyword evidence="3" id="KW-0255">Endonuclease</keyword>
<accession>A0A0F6YKK4</accession>
<comment type="cofactor">
    <cofactor evidence="1">
        <name>a divalent metal cation</name>
        <dbReference type="ChEBI" id="CHEBI:60240"/>
    </cofactor>
</comment>
<dbReference type="InterPro" id="IPR005229">
    <property type="entry name" value="YicC/YloC-like"/>
</dbReference>
<feature type="domain" description="Endoribonuclease YicC-like N-terminal" evidence="6">
    <location>
        <begin position="9"/>
        <end position="160"/>
    </location>
</feature>
<evidence type="ECO:0000256" key="2">
    <source>
        <dbReference type="ARBA" id="ARBA00022722"/>
    </source>
</evidence>
<dbReference type="Pfam" id="PF08340">
    <property type="entry name" value="YicC-like_C"/>
    <property type="match status" value="1"/>
</dbReference>
<protein>
    <recommendedName>
        <fullName evidence="10">Protein YicC</fullName>
    </recommendedName>
</protein>
<evidence type="ECO:0000256" key="5">
    <source>
        <dbReference type="ARBA" id="ARBA00035648"/>
    </source>
</evidence>
<dbReference type="GO" id="GO:0016787">
    <property type="term" value="F:hydrolase activity"/>
    <property type="evidence" value="ECO:0007669"/>
    <property type="project" value="UniProtKB-KW"/>
</dbReference>
<dbReference type="InterPro" id="IPR013527">
    <property type="entry name" value="YicC-like_N"/>
</dbReference>
<evidence type="ECO:0000259" key="7">
    <source>
        <dbReference type="Pfam" id="PF08340"/>
    </source>
</evidence>
<name>A0A0F6YKK4_9BACT</name>
<dbReference type="NCBIfam" id="TIGR00255">
    <property type="entry name" value="YicC/YloC family endoribonuclease"/>
    <property type="match status" value="1"/>
</dbReference>
<dbReference type="Pfam" id="PF03755">
    <property type="entry name" value="YicC-like_N"/>
    <property type="match status" value="1"/>
</dbReference>
<dbReference type="GO" id="GO:0004521">
    <property type="term" value="F:RNA endonuclease activity"/>
    <property type="evidence" value="ECO:0007669"/>
    <property type="project" value="InterPro"/>
</dbReference>
<reference evidence="8 9" key="1">
    <citation type="submission" date="2015-03" db="EMBL/GenBank/DDBJ databases">
        <title>Genome assembly of Sandaracinus amylolyticus DSM 53668.</title>
        <authorList>
            <person name="Sharma G."/>
            <person name="Subramanian S."/>
        </authorList>
    </citation>
    <scope>NUCLEOTIDE SEQUENCE [LARGE SCALE GENOMIC DNA]</scope>
    <source>
        <strain evidence="8 9">DSM 53668</strain>
    </source>
</reference>
<dbReference type="KEGG" id="samy:DB32_005394"/>
<comment type="similarity">
    <text evidence="5">Belongs to the YicC/YloC family.</text>
</comment>
<dbReference type="STRING" id="927083.DB32_005394"/>
<evidence type="ECO:0000256" key="3">
    <source>
        <dbReference type="ARBA" id="ARBA00022759"/>
    </source>
</evidence>
<evidence type="ECO:0000256" key="4">
    <source>
        <dbReference type="ARBA" id="ARBA00022801"/>
    </source>
</evidence>
<keyword evidence="4" id="KW-0378">Hydrolase</keyword>
<dbReference type="PANTHER" id="PTHR30636:SF3">
    <property type="entry name" value="UPF0701 PROTEIN YICC"/>
    <property type="match status" value="1"/>
</dbReference>
<gene>
    <name evidence="8" type="ORF">DB32_005394</name>
</gene>
<feature type="domain" description="Endoribonuclease YicC-like C-terminal" evidence="7">
    <location>
        <begin position="177"/>
        <end position="305"/>
    </location>
</feature>
<dbReference type="EMBL" id="CP011125">
    <property type="protein sequence ID" value="AKF08245.1"/>
    <property type="molecule type" value="Genomic_DNA"/>
</dbReference>
<dbReference type="RefSeq" id="WP_075097635.1">
    <property type="nucleotide sequence ID" value="NZ_CP011125.1"/>
</dbReference>
<dbReference type="InterPro" id="IPR013551">
    <property type="entry name" value="YicC-like_C"/>
</dbReference>
<evidence type="ECO:0000259" key="6">
    <source>
        <dbReference type="Pfam" id="PF03755"/>
    </source>
</evidence>
<dbReference type="Proteomes" id="UP000034883">
    <property type="component" value="Chromosome"/>
</dbReference>
<evidence type="ECO:0000256" key="1">
    <source>
        <dbReference type="ARBA" id="ARBA00001968"/>
    </source>
</evidence>
<sequence>MHESATPTLRSMTGHGLGEAPLGPGRVHIEIRSVNHRYLEVRVRLPAEVVEHTGFVEEAVRTALGRGRVEVTGRISGDAIGAPVLDVARARAAYEQLVALRDALSPREPLPLSLLASVPDLFIARGLPDLRVAREALARATEQACRGVMEMRAREGAALSADLEARVDRLVEHVESIEARVPEVVDNARRRLAERIEKLLAQVGGTISQVGALEEGRLEQEIAVFADRCDVTEECTRLRSHSDQFRMLLATGAAEALGRRLDFLLQEMAREANTIGAKSADAETARLVVEVKADVERMREQVQNVL</sequence>
<evidence type="ECO:0008006" key="10">
    <source>
        <dbReference type="Google" id="ProtNLM"/>
    </source>
</evidence>
<dbReference type="PANTHER" id="PTHR30636">
    <property type="entry name" value="UPF0701 PROTEIN YICC"/>
    <property type="match status" value="1"/>
</dbReference>
<dbReference type="AlphaFoldDB" id="A0A0F6YKK4"/>
<evidence type="ECO:0000313" key="9">
    <source>
        <dbReference type="Proteomes" id="UP000034883"/>
    </source>
</evidence>
<keyword evidence="2" id="KW-0540">Nuclease</keyword>
<evidence type="ECO:0000313" key="8">
    <source>
        <dbReference type="EMBL" id="AKF08245.1"/>
    </source>
</evidence>